<dbReference type="GO" id="GO:0016272">
    <property type="term" value="C:prefoldin complex"/>
    <property type="evidence" value="ECO:0007669"/>
    <property type="project" value="UniProtKB-UniRule"/>
</dbReference>
<organism evidence="6 7">
    <name type="scientific">Caenorhabditis bovis</name>
    <dbReference type="NCBI Taxonomy" id="2654633"/>
    <lineage>
        <taxon>Eukaryota</taxon>
        <taxon>Metazoa</taxon>
        <taxon>Ecdysozoa</taxon>
        <taxon>Nematoda</taxon>
        <taxon>Chromadorea</taxon>
        <taxon>Rhabditida</taxon>
        <taxon>Rhabditina</taxon>
        <taxon>Rhabditomorpha</taxon>
        <taxon>Rhabditoidea</taxon>
        <taxon>Rhabditidae</taxon>
        <taxon>Peloderinae</taxon>
        <taxon>Caenorhabditis</taxon>
    </lineage>
</organism>
<evidence type="ECO:0000256" key="1">
    <source>
        <dbReference type="ARBA" id="ARBA00008045"/>
    </source>
</evidence>
<keyword evidence="3 4" id="KW-0143">Chaperone</keyword>
<dbReference type="Pfam" id="PF01920">
    <property type="entry name" value="Prefoldin_2"/>
    <property type="match status" value="1"/>
</dbReference>
<sequence length="129" mass="14742">MATEQNQVTAQDQLLINQFARLYQEQTELKRAIEEIQSNISSFGEAEDEILLLDTNDASSVPLRIGQTFVHFDSDSLTNILGDMKTESEGELAEKKKKLDSIKEEMNELKKILYGKFGDRINLESERDE</sequence>
<gene>
    <name evidence="6" type="ORF">CBOVIS_LOCUS11538</name>
</gene>
<comment type="similarity">
    <text evidence="1 4">Belongs to the prefoldin subunit beta family.</text>
</comment>
<dbReference type="GO" id="GO:0051082">
    <property type="term" value="F:unfolded protein binding"/>
    <property type="evidence" value="ECO:0007669"/>
    <property type="project" value="InterPro"/>
</dbReference>
<reference evidence="6 7" key="1">
    <citation type="submission" date="2020-04" db="EMBL/GenBank/DDBJ databases">
        <authorList>
            <person name="Laetsch R D."/>
            <person name="Stevens L."/>
            <person name="Kumar S."/>
            <person name="Blaxter L. M."/>
        </authorList>
    </citation>
    <scope>NUCLEOTIDE SEQUENCE [LARGE SCALE GENOMIC DNA]</scope>
</reference>
<comment type="caution">
    <text evidence="6">The sequence shown here is derived from an EMBL/GenBank/DDBJ whole genome shotgun (WGS) entry which is preliminary data.</text>
</comment>
<comment type="subunit">
    <text evidence="2 4">Heterohexamer of two PFD-alpha type and four PFD-beta type subunits.</text>
</comment>
<dbReference type="PANTHER" id="PTHR21100:SF9">
    <property type="entry name" value="PREFOLDIN SUBUNIT 4"/>
    <property type="match status" value="1"/>
</dbReference>
<dbReference type="SUPFAM" id="SSF46579">
    <property type="entry name" value="Prefoldin"/>
    <property type="match status" value="1"/>
</dbReference>
<evidence type="ECO:0000256" key="3">
    <source>
        <dbReference type="ARBA" id="ARBA00023186"/>
    </source>
</evidence>
<feature type="coiled-coil region" evidence="5">
    <location>
        <begin position="85"/>
        <end position="112"/>
    </location>
</feature>
<dbReference type="Gene3D" id="1.10.287.370">
    <property type="match status" value="1"/>
</dbReference>
<comment type="function">
    <text evidence="4">Binds specifically to cytosolic chaperonin (c-CPN) and transfers target proteins to it. Binds to nascent polypeptide chain and promotes folding in an environment in which there are many competing pathways for nonnative proteins.</text>
</comment>
<dbReference type="InterPro" id="IPR009053">
    <property type="entry name" value="Prefoldin"/>
</dbReference>
<accession>A0A8S1F837</accession>
<dbReference type="AlphaFoldDB" id="A0A8S1F837"/>
<name>A0A8S1F837_9PELO</name>
<proteinExistence type="inferred from homology"/>
<evidence type="ECO:0000256" key="2">
    <source>
        <dbReference type="ARBA" id="ARBA00011695"/>
    </source>
</evidence>
<dbReference type="Proteomes" id="UP000494206">
    <property type="component" value="Unassembled WGS sequence"/>
</dbReference>
<dbReference type="InterPro" id="IPR002777">
    <property type="entry name" value="PFD_beta-like"/>
</dbReference>
<dbReference type="GO" id="GO:0005737">
    <property type="term" value="C:cytoplasm"/>
    <property type="evidence" value="ECO:0007669"/>
    <property type="project" value="TreeGrafter"/>
</dbReference>
<dbReference type="GO" id="GO:0006457">
    <property type="term" value="P:protein folding"/>
    <property type="evidence" value="ECO:0007669"/>
    <property type="project" value="UniProtKB-UniRule"/>
</dbReference>
<protein>
    <recommendedName>
        <fullName evidence="4">Prefoldin subunit 4</fullName>
    </recommendedName>
</protein>
<evidence type="ECO:0000313" key="6">
    <source>
        <dbReference type="EMBL" id="CAB3409953.1"/>
    </source>
</evidence>
<dbReference type="InterPro" id="IPR016661">
    <property type="entry name" value="PFDN4"/>
</dbReference>
<dbReference type="PANTHER" id="PTHR21100">
    <property type="entry name" value="PREFOLDIN SUBUNIT 4"/>
    <property type="match status" value="1"/>
</dbReference>
<keyword evidence="7" id="KW-1185">Reference proteome</keyword>
<dbReference type="OrthoDB" id="10250441at2759"/>
<evidence type="ECO:0000313" key="7">
    <source>
        <dbReference type="Proteomes" id="UP000494206"/>
    </source>
</evidence>
<keyword evidence="5" id="KW-0175">Coiled coil</keyword>
<evidence type="ECO:0000256" key="4">
    <source>
        <dbReference type="PIRNR" id="PIRNR016477"/>
    </source>
</evidence>
<dbReference type="EMBL" id="CADEPM010000009">
    <property type="protein sequence ID" value="CAB3409953.1"/>
    <property type="molecule type" value="Genomic_DNA"/>
</dbReference>
<dbReference type="PIRSF" id="PIRSF016477">
    <property type="entry name" value="Prefoldin_subunit_4"/>
    <property type="match status" value="1"/>
</dbReference>
<evidence type="ECO:0000256" key="5">
    <source>
        <dbReference type="SAM" id="Coils"/>
    </source>
</evidence>